<dbReference type="RefSeq" id="WP_367779714.1">
    <property type="nucleotide sequence ID" value="NZ_JBFMIA010000008.1"/>
</dbReference>
<evidence type="ECO:0000256" key="8">
    <source>
        <dbReference type="ARBA" id="ARBA00023163"/>
    </source>
</evidence>
<comment type="subcellular location">
    <subcellularLocation>
        <location evidence="1 9">Cytoplasm</location>
    </subcellularLocation>
</comment>
<evidence type="ECO:0000256" key="3">
    <source>
        <dbReference type="ARBA" id="ARBA00022553"/>
    </source>
</evidence>
<keyword evidence="5 9" id="KW-0805">Transcription regulation</keyword>
<keyword evidence="8 9" id="KW-0804">Transcription</keyword>
<dbReference type="SMART" id="SM00448">
    <property type="entry name" value="REC"/>
    <property type="match status" value="1"/>
</dbReference>
<organism evidence="12 13">
    <name type="scientific">Jeotgalibacillus marinus</name>
    <dbReference type="NCBI Taxonomy" id="86667"/>
    <lineage>
        <taxon>Bacteria</taxon>
        <taxon>Bacillati</taxon>
        <taxon>Bacillota</taxon>
        <taxon>Bacilli</taxon>
        <taxon>Bacillales</taxon>
        <taxon>Caryophanaceae</taxon>
        <taxon>Jeotgalibacillus</taxon>
    </lineage>
</organism>
<accession>A0ABV3Q4R0</accession>
<gene>
    <name evidence="12" type="ORF">AB1471_10510</name>
</gene>
<feature type="domain" description="Response regulatory" evidence="11">
    <location>
        <begin position="3"/>
        <end position="119"/>
    </location>
</feature>
<dbReference type="Pfam" id="PF00072">
    <property type="entry name" value="Response_reg"/>
    <property type="match status" value="1"/>
</dbReference>
<dbReference type="PROSITE" id="PS50110">
    <property type="entry name" value="RESPONSE_REGULATORY"/>
    <property type="match status" value="1"/>
</dbReference>
<dbReference type="Gene3D" id="3.40.50.2300">
    <property type="match status" value="1"/>
</dbReference>
<evidence type="ECO:0000256" key="4">
    <source>
        <dbReference type="ARBA" id="ARBA00023012"/>
    </source>
</evidence>
<proteinExistence type="predicted"/>
<dbReference type="InterPro" id="IPR024187">
    <property type="entry name" value="Sig_transdc_resp-reg_cit/mal"/>
</dbReference>
<evidence type="ECO:0000259" key="11">
    <source>
        <dbReference type="PROSITE" id="PS50110"/>
    </source>
</evidence>
<evidence type="ECO:0000256" key="1">
    <source>
        <dbReference type="ARBA" id="ARBA00004496"/>
    </source>
</evidence>
<dbReference type="InterPro" id="IPR051271">
    <property type="entry name" value="2C-system_Tx_regulators"/>
</dbReference>
<keyword evidence="7 9" id="KW-0010">Activator</keyword>
<dbReference type="InterPro" id="IPR011006">
    <property type="entry name" value="CheY-like_superfamily"/>
</dbReference>
<sequence>MIQVLIAEDDFRVAGIHEQFLAKVQGTNLVGKVTNCAETIAFVKEHAVDLVLLDNYMPDGMGVDLIEEIHANNEKADIILVSAATEKLYMEKAIRKGVKDIIIKPARLERFVATIKQYKEERATFEEVSEIDQSFLDRYFGFVGERKEKKISHKGIDPLTLEKVKEILNISPDGTSAEKMGELMGASRTTARRYLEYLVSVDYCYAKLFYGIVGRPERHYYGK</sequence>
<dbReference type="EMBL" id="JBFMIA010000008">
    <property type="protein sequence ID" value="MEW9502226.1"/>
    <property type="molecule type" value="Genomic_DNA"/>
</dbReference>
<dbReference type="InterPro" id="IPR001789">
    <property type="entry name" value="Sig_transdc_resp-reg_receiver"/>
</dbReference>
<dbReference type="SUPFAM" id="SSF52172">
    <property type="entry name" value="CheY-like"/>
    <property type="match status" value="1"/>
</dbReference>
<dbReference type="PIRSF" id="PIRSF006171">
    <property type="entry name" value="RR_citrat_malat"/>
    <property type="match status" value="1"/>
</dbReference>
<evidence type="ECO:0000256" key="6">
    <source>
        <dbReference type="ARBA" id="ARBA00023125"/>
    </source>
</evidence>
<protein>
    <recommendedName>
        <fullName evidence="9">Transcriptional regulatory protein</fullName>
    </recommendedName>
</protein>
<keyword evidence="3 10" id="KW-0597">Phosphoprotein</keyword>
<dbReference type="PANTHER" id="PTHR45526">
    <property type="entry name" value="TRANSCRIPTIONAL REGULATORY PROTEIN DPIA"/>
    <property type="match status" value="1"/>
</dbReference>
<dbReference type="InterPro" id="IPR048714">
    <property type="entry name" value="DpiA-like_HTH"/>
</dbReference>
<dbReference type="Pfam" id="PF20714">
    <property type="entry name" value="HTH_64"/>
    <property type="match status" value="1"/>
</dbReference>
<evidence type="ECO:0000256" key="2">
    <source>
        <dbReference type="ARBA" id="ARBA00022490"/>
    </source>
</evidence>
<evidence type="ECO:0000256" key="9">
    <source>
        <dbReference type="PIRNR" id="PIRNR006171"/>
    </source>
</evidence>
<evidence type="ECO:0000313" key="12">
    <source>
        <dbReference type="EMBL" id="MEW9502226.1"/>
    </source>
</evidence>
<evidence type="ECO:0000256" key="7">
    <source>
        <dbReference type="ARBA" id="ARBA00023159"/>
    </source>
</evidence>
<dbReference type="PANTHER" id="PTHR45526:SF6">
    <property type="entry name" value="TRANSCRIPTIONAL REGULATORY PROTEIN CITT"/>
    <property type="match status" value="1"/>
</dbReference>
<dbReference type="Proteomes" id="UP001556040">
    <property type="component" value="Unassembled WGS sequence"/>
</dbReference>
<keyword evidence="4 9" id="KW-0902">Two-component regulatory system</keyword>
<keyword evidence="6 9" id="KW-0238">DNA-binding</keyword>
<evidence type="ECO:0000313" key="13">
    <source>
        <dbReference type="Proteomes" id="UP001556040"/>
    </source>
</evidence>
<keyword evidence="2 9" id="KW-0963">Cytoplasm</keyword>
<reference evidence="12 13" key="1">
    <citation type="journal article" date="1979" name="Int. J. Syst. Evol. Microbiol.">
        <title>Bacillus globisporus subsp. marinus subsp. nov.</title>
        <authorList>
            <person name="Liu H."/>
        </authorList>
    </citation>
    <scope>NUCLEOTIDE SEQUENCE [LARGE SCALE GENOMIC DNA]</scope>
    <source>
        <strain evidence="12 13">DSM 1297</strain>
    </source>
</reference>
<feature type="modified residue" description="4-aspartylphosphate" evidence="10">
    <location>
        <position position="54"/>
    </location>
</feature>
<evidence type="ECO:0000256" key="10">
    <source>
        <dbReference type="PROSITE-ProRule" id="PRU00169"/>
    </source>
</evidence>
<comment type="caution">
    <text evidence="12">The sequence shown here is derived from an EMBL/GenBank/DDBJ whole genome shotgun (WGS) entry which is preliminary data.</text>
</comment>
<evidence type="ECO:0000256" key="5">
    <source>
        <dbReference type="ARBA" id="ARBA00023015"/>
    </source>
</evidence>
<keyword evidence="13" id="KW-1185">Reference proteome</keyword>
<name>A0ABV3Q4R0_9BACL</name>